<accession>A0A7W9U1H6</accession>
<gene>
    <name evidence="1" type="ORF">F4827_005040</name>
</gene>
<sequence>MDVLSMIELAAEAANFEHRRYRVRDIEAIHVRACGSPEWRFFNPLVRDSDAAELGARLRIDVLHFATHVTASAGFQGVRHSALDEIGLTCNHDDEIKQRRRAARRAVTECAARAGKTKRGAA</sequence>
<comment type="caution">
    <text evidence="1">The sequence shown here is derived from an EMBL/GenBank/DDBJ whole genome shotgun (WGS) entry which is preliminary data.</text>
</comment>
<protein>
    <submittedName>
        <fullName evidence="1">Uncharacterized protein</fullName>
    </submittedName>
</protein>
<organism evidence="1 2">
    <name type="scientific">Paraburkholderia bannensis</name>
    <dbReference type="NCBI Taxonomy" id="765414"/>
    <lineage>
        <taxon>Bacteria</taxon>
        <taxon>Pseudomonadati</taxon>
        <taxon>Pseudomonadota</taxon>
        <taxon>Betaproteobacteria</taxon>
        <taxon>Burkholderiales</taxon>
        <taxon>Burkholderiaceae</taxon>
        <taxon>Paraburkholderia</taxon>
    </lineage>
</organism>
<evidence type="ECO:0000313" key="2">
    <source>
        <dbReference type="Proteomes" id="UP000571554"/>
    </source>
</evidence>
<keyword evidence="2" id="KW-1185">Reference proteome</keyword>
<proteinExistence type="predicted"/>
<reference evidence="1 2" key="1">
    <citation type="submission" date="2020-08" db="EMBL/GenBank/DDBJ databases">
        <title>Above-ground endophytic microbial communities from plants in different locations in the United States.</title>
        <authorList>
            <person name="Frank C."/>
        </authorList>
    </citation>
    <scope>NUCLEOTIDE SEQUENCE [LARGE SCALE GENOMIC DNA]</scope>
    <source>
        <strain evidence="1 2">WP4_2_2</strain>
    </source>
</reference>
<dbReference type="Proteomes" id="UP000571554">
    <property type="component" value="Unassembled WGS sequence"/>
</dbReference>
<name>A0A7W9U1H6_9BURK</name>
<dbReference type="EMBL" id="JACHBW010000016">
    <property type="protein sequence ID" value="MBB6105174.1"/>
    <property type="molecule type" value="Genomic_DNA"/>
</dbReference>
<dbReference type="AlphaFoldDB" id="A0A7W9U1H6"/>
<evidence type="ECO:0000313" key="1">
    <source>
        <dbReference type="EMBL" id="MBB6105174.1"/>
    </source>
</evidence>
<dbReference type="RefSeq" id="WP_183727722.1">
    <property type="nucleotide sequence ID" value="NZ_JACHBW010000016.1"/>
</dbReference>